<feature type="transmembrane region" description="Helical" evidence="1">
    <location>
        <begin position="108"/>
        <end position="132"/>
    </location>
</feature>
<feature type="transmembrane region" description="Helical" evidence="1">
    <location>
        <begin position="34"/>
        <end position="54"/>
    </location>
</feature>
<evidence type="ECO:0000313" key="2">
    <source>
        <dbReference type="EMBL" id="GMR39759.1"/>
    </source>
</evidence>
<feature type="transmembrane region" description="Helical" evidence="1">
    <location>
        <begin position="208"/>
        <end position="226"/>
    </location>
</feature>
<dbReference type="AlphaFoldDB" id="A0AAN4ZH00"/>
<reference evidence="3" key="1">
    <citation type="submission" date="2022-10" db="EMBL/GenBank/DDBJ databases">
        <title>Genome assembly of Pristionchus species.</title>
        <authorList>
            <person name="Yoshida K."/>
            <person name="Sommer R.J."/>
        </authorList>
    </citation>
    <scope>NUCLEOTIDE SEQUENCE [LARGE SCALE GENOMIC DNA]</scope>
    <source>
        <strain evidence="3">RS5460</strain>
    </source>
</reference>
<name>A0AAN4ZH00_9BILA</name>
<feature type="transmembrane region" description="Helical" evidence="1">
    <location>
        <begin position="66"/>
        <end position="88"/>
    </location>
</feature>
<sequence length="312" mass="34772">MFLWMRPPVGTSTWTPTVSSQRNGQEEKAPAGCLPFSGALMIIGSIMTNALIFVDVHENSVVRAQAVASMMGTCVAGLLVVAVSSFIFNVALLGDHNEIRNELFYDHWWSIYISIFMVLISFINPIGIYFAFKFDSQCLIASAILQIMLHFVLAFTYKPLRKLRTQELDQYFAFFVLFTTCIIVYILLQSPKFMEGTGKEALAQKMFWCFLMAGFLNTMFFGFAYYEKSDDWKNLGRPPAAAAATNRPRTAEAVATHSFFVPARAADAAKNLRPTTSKLSNGPHRGLSLDSIHSSSGVMGRPLEHTTLLMPD</sequence>
<evidence type="ECO:0000256" key="1">
    <source>
        <dbReference type="SAM" id="Phobius"/>
    </source>
</evidence>
<feature type="transmembrane region" description="Helical" evidence="1">
    <location>
        <begin position="170"/>
        <end position="188"/>
    </location>
</feature>
<accession>A0AAN4ZH00</accession>
<keyword evidence="1" id="KW-0472">Membrane</keyword>
<comment type="caution">
    <text evidence="2">The sequence shown here is derived from an EMBL/GenBank/DDBJ whole genome shotgun (WGS) entry which is preliminary data.</text>
</comment>
<dbReference type="EMBL" id="BTRK01000003">
    <property type="protein sequence ID" value="GMR39759.1"/>
    <property type="molecule type" value="Genomic_DNA"/>
</dbReference>
<keyword evidence="3" id="KW-1185">Reference proteome</keyword>
<protein>
    <submittedName>
        <fullName evidence="2">Uncharacterized protein</fullName>
    </submittedName>
</protein>
<evidence type="ECO:0000313" key="3">
    <source>
        <dbReference type="Proteomes" id="UP001328107"/>
    </source>
</evidence>
<dbReference type="Proteomes" id="UP001328107">
    <property type="component" value="Unassembled WGS sequence"/>
</dbReference>
<proteinExistence type="predicted"/>
<keyword evidence="1" id="KW-1133">Transmembrane helix</keyword>
<feature type="transmembrane region" description="Helical" evidence="1">
    <location>
        <begin position="139"/>
        <end position="158"/>
    </location>
</feature>
<keyword evidence="1" id="KW-0812">Transmembrane</keyword>
<organism evidence="2 3">
    <name type="scientific">Pristionchus mayeri</name>
    <dbReference type="NCBI Taxonomy" id="1317129"/>
    <lineage>
        <taxon>Eukaryota</taxon>
        <taxon>Metazoa</taxon>
        <taxon>Ecdysozoa</taxon>
        <taxon>Nematoda</taxon>
        <taxon>Chromadorea</taxon>
        <taxon>Rhabditida</taxon>
        <taxon>Rhabditina</taxon>
        <taxon>Diplogasteromorpha</taxon>
        <taxon>Diplogasteroidea</taxon>
        <taxon>Neodiplogasteridae</taxon>
        <taxon>Pristionchus</taxon>
    </lineage>
</organism>
<gene>
    <name evidence="2" type="ORF">PMAYCL1PPCAC_09954</name>
</gene>